<proteinExistence type="predicted"/>
<dbReference type="RefSeq" id="WP_344197544.1">
    <property type="nucleotide sequence ID" value="NZ_BAAAME010000002.1"/>
</dbReference>
<sequence length="195" mass="20177">MITSRRRLSLVLCALALLVPLAACGGGDEPKPTPSVPAGFEVPDGVTITKPGTKRTAGETATVVYQVDEQAASAITVTIANVRKGAIEDFRFFSLTPDQQAASPFYVDLTVVNEGPAGLGGVALPVFARDDADMLLPPTPIVGSFAPCPAGQLPESFLPGETATLCLVYLVPAGQVLVSVDLQPDGDDSAITWTP</sequence>
<reference evidence="3" key="1">
    <citation type="journal article" date="2019" name="Int. J. Syst. Evol. Microbiol.">
        <title>The Global Catalogue of Microorganisms (GCM) 10K type strain sequencing project: providing services to taxonomists for standard genome sequencing and annotation.</title>
        <authorList>
            <consortium name="The Broad Institute Genomics Platform"/>
            <consortium name="The Broad Institute Genome Sequencing Center for Infectious Disease"/>
            <person name="Wu L."/>
            <person name="Ma J."/>
        </authorList>
    </citation>
    <scope>NUCLEOTIDE SEQUENCE [LARGE SCALE GENOMIC DNA]</scope>
    <source>
        <strain evidence="3">JCM 13518</strain>
    </source>
</reference>
<name>A0ABP4VKL9_9ACTN</name>
<evidence type="ECO:0000313" key="3">
    <source>
        <dbReference type="Proteomes" id="UP001501057"/>
    </source>
</evidence>
<dbReference type="EMBL" id="BAAAME010000002">
    <property type="protein sequence ID" value="GAA1727975.1"/>
    <property type="molecule type" value="Genomic_DNA"/>
</dbReference>
<evidence type="ECO:0000256" key="1">
    <source>
        <dbReference type="SAM" id="SignalP"/>
    </source>
</evidence>
<accession>A0ABP4VKL9</accession>
<keyword evidence="3" id="KW-1185">Reference proteome</keyword>
<protein>
    <recommendedName>
        <fullName evidence="4">DUF4352 domain-containing protein</fullName>
    </recommendedName>
</protein>
<comment type="caution">
    <text evidence="2">The sequence shown here is derived from an EMBL/GenBank/DDBJ whole genome shotgun (WGS) entry which is preliminary data.</text>
</comment>
<organism evidence="2 3">
    <name type="scientific">Aeromicrobium alkaliterrae</name>
    <dbReference type="NCBI Taxonomy" id="302168"/>
    <lineage>
        <taxon>Bacteria</taxon>
        <taxon>Bacillati</taxon>
        <taxon>Actinomycetota</taxon>
        <taxon>Actinomycetes</taxon>
        <taxon>Propionibacteriales</taxon>
        <taxon>Nocardioidaceae</taxon>
        <taxon>Aeromicrobium</taxon>
    </lineage>
</organism>
<dbReference type="Proteomes" id="UP001501057">
    <property type="component" value="Unassembled WGS sequence"/>
</dbReference>
<gene>
    <name evidence="2" type="ORF">GCM10009710_05770</name>
</gene>
<evidence type="ECO:0000313" key="2">
    <source>
        <dbReference type="EMBL" id="GAA1727975.1"/>
    </source>
</evidence>
<feature type="chain" id="PRO_5045117982" description="DUF4352 domain-containing protein" evidence="1">
    <location>
        <begin position="26"/>
        <end position="195"/>
    </location>
</feature>
<evidence type="ECO:0008006" key="4">
    <source>
        <dbReference type="Google" id="ProtNLM"/>
    </source>
</evidence>
<feature type="signal peptide" evidence="1">
    <location>
        <begin position="1"/>
        <end position="25"/>
    </location>
</feature>
<keyword evidence="1" id="KW-0732">Signal</keyword>